<sequence>MTTQIDTTTHDTDTPPGLDTGKPRRRRLVSWTAAAVLAAGLAGGTLAVADPFAAPTLDSVGRVDGSAALIAVVAQDDQVVAYVCDGPAGLGERFAGPADGDHAELRSPRGATLRVDLRDGASQGTFTAAGGVPQHFATVPATGTAGWYAAQGPTGGGYTAGWVELGDGTQTGTLRRTGGSDGTSESAPRAAREQQGSADRNGEERAGREGSSSRAAARGQGDHRAAGRGGGRGEDAPRLHHRPAHRPANGNPGVVRPGPRPGEGGGLVQGPGADGIAGQRDPGRGQPGSLPGNGNPGVVPPQQPSPDGSLLAEPEQRGPGVVKEPAPGGAGPAEDPCPRCHAGDFQHPELAPLSTLDSGDTTEIAGIGVVTAERVDTQDIARLPR</sequence>
<feature type="compositionally biased region" description="Basic and acidic residues" evidence="1">
    <location>
        <begin position="336"/>
        <end position="347"/>
    </location>
</feature>
<dbReference type="EMBL" id="SNYO01000009">
    <property type="protein sequence ID" value="TDQ50819.1"/>
    <property type="molecule type" value="Genomic_DNA"/>
</dbReference>
<organism evidence="3 4">
    <name type="scientific">Actinomycetospora succinea</name>
    <dbReference type="NCBI Taxonomy" id="663603"/>
    <lineage>
        <taxon>Bacteria</taxon>
        <taxon>Bacillati</taxon>
        <taxon>Actinomycetota</taxon>
        <taxon>Actinomycetes</taxon>
        <taxon>Pseudonocardiales</taxon>
        <taxon>Pseudonocardiaceae</taxon>
        <taxon>Actinomycetospora</taxon>
    </lineage>
</organism>
<dbReference type="InterPro" id="IPR006311">
    <property type="entry name" value="TAT_signal"/>
</dbReference>
<keyword evidence="2" id="KW-0812">Transmembrane</keyword>
<feature type="region of interest" description="Disordered" evidence="1">
    <location>
        <begin position="1"/>
        <end position="24"/>
    </location>
</feature>
<dbReference type="Proteomes" id="UP000295705">
    <property type="component" value="Unassembled WGS sequence"/>
</dbReference>
<feature type="compositionally biased region" description="Basic and acidic residues" evidence="1">
    <location>
        <begin position="220"/>
        <end position="238"/>
    </location>
</feature>
<evidence type="ECO:0000256" key="1">
    <source>
        <dbReference type="SAM" id="MobiDB-lite"/>
    </source>
</evidence>
<feature type="compositionally biased region" description="Low complexity" evidence="1">
    <location>
        <begin position="287"/>
        <end position="297"/>
    </location>
</feature>
<feature type="region of interest" description="Disordered" evidence="1">
    <location>
        <begin position="160"/>
        <end position="360"/>
    </location>
</feature>
<feature type="compositionally biased region" description="Low complexity" evidence="1">
    <location>
        <begin position="318"/>
        <end position="327"/>
    </location>
</feature>
<feature type="compositionally biased region" description="Low complexity" evidence="1">
    <location>
        <begin position="209"/>
        <end position="219"/>
    </location>
</feature>
<feature type="transmembrane region" description="Helical" evidence="2">
    <location>
        <begin position="28"/>
        <end position="49"/>
    </location>
</feature>
<protein>
    <submittedName>
        <fullName evidence="3">Uncharacterized protein</fullName>
    </submittedName>
</protein>
<proteinExistence type="predicted"/>
<keyword evidence="2" id="KW-0472">Membrane</keyword>
<feature type="compositionally biased region" description="Low complexity" evidence="1">
    <location>
        <begin position="247"/>
        <end position="257"/>
    </location>
</feature>
<feature type="compositionally biased region" description="Low complexity" evidence="1">
    <location>
        <begin position="165"/>
        <end position="177"/>
    </location>
</feature>
<keyword evidence="4" id="KW-1185">Reference proteome</keyword>
<dbReference type="AlphaFoldDB" id="A0A4R6UXS0"/>
<feature type="compositionally biased region" description="Gly residues" evidence="1">
    <location>
        <begin position="261"/>
        <end position="275"/>
    </location>
</feature>
<gene>
    <name evidence="3" type="ORF">EV188_10927</name>
</gene>
<name>A0A4R6UXS0_9PSEU</name>
<keyword evidence="2" id="KW-1133">Transmembrane helix</keyword>
<evidence type="ECO:0000313" key="3">
    <source>
        <dbReference type="EMBL" id="TDQ50819.1"/>
    </source>
</evidence>
<comment type="caution">
    <text evidence="3">The sequence shown here is derived from an EMBL/GenBank/DDBJ whole genome shotgun (WGS) entry which is preliminary data.</text>
</comment>
<dbReference type="RefSeq" id="WP_133828893.1">
    <property type="nucleotide sequence ID" value="NZ_BAABHR010000003.1"/>
</dbReference>
<evidence type="ECO:0000313" key="4">
    <source>
        <dbReference type="Proteomes" id="UP000295705"/>
    </source>
</evidence>
<evidence type="ECO:0000256" key="2">
    <source>
        <dbReference type="SAM" id="Phobius"/>
    </source>
</evidence>
<reference evidence="3 4" key="1">
    <citation type="submission" date="2019-03" db="EMBL/GenBank/DDBJ databases">
        <title>Genomic Encyclopedia of Type Strains, Phase IV (KMG-IV): sequencing the most valuable type-strain genomes for metagenomic binning, comparative biology and taxonomic classification.</title>
        <authorList>
            <person name="Goeker M."/>
        </authorList>
    </citation>
    <scope>NUCLEOTIDE SEQUENCE [LARGE SCALE GENOMIC DNA]</scope>
    <source>
        <strain evidence="3 4">DSM 45775</strain>
    </source>
</reference>
<accession>A0A4R6UXS0</accession>
<dbReference type="PROSITE" id="PS51318">
    <property type="entry name" value="TAT"/>
    <property type="match status" value="1"/>
</dbReference>